<dbReference type="EMBL" id="SMOL01000695">
    <property type="protein sequence ID" value="KAB2601656.1"/>
    <property type="molecule type" value="Genomic_DNA"/>
</dbReference>
<dbReference type="OrthoDB" id="1193096at2759"/>
<comment type="caution">
    <text evidence="2">The sequence shown here is derived from an EMBL/GenBank/DDBJ whole genome shotgun (WGS) entry which is preliminary data.</text>
</comment>
<gene>
    <name evidence="2" type="ORF">D8674_002661</name>
</gene>
<reference evidence="2 3" key="1">
    <citation type="submission" date="2019-09" db="EMBL/GenBank/DDBJ databases">
        <authorList>
            <person name="Ou C."/>
        </authorList>
    </citation>
    <scope>NUCLEOTIDE SEQUENCE [LARGE SCALE GENOMIC DNA]</scope>
    <source>
        <strain evidence="2">S2</strain>
        <tissue evidence="2">Leaf</tissue>
    </source>
</reference>
<dbReference type="Proteomes" id="UP000327157">
    <property type="component" value="Chromosome 10"/>
</dbReference>
<protein>
    <submittedName>
        <fullName evidence="2">S ribonuclease</fullName>
    </submittedName>
</protein>
<name>A0A5N5FEX9_9ROSA</name>
<keyword evidence="3" id="KW-1185">Reference proteome</keyword>
<dbReference type="Pfam" id="PF07727">
    <property type="entry name" value="RVT_2"/>
    <property type="match status" value="1"/>
</dbReference>
<dbReference type="AlphaFoldDB" id="A0A5N5FEX9"/>
<proteinExistence type="predicted"/>
<dbReference type="InterPro" id="IPR013103">
    <property type="entry name" value="RVT_2"/>
</dbReference>
<sequence length="276" mass="31019">MPKSAMAFTIAVKVLGQAVASKTLPLTTETSVGKLMDVVITYLYGDLDTTKYMKVPEELPLTSSNSYRSRNMSHPGLGGTISLASLHHRSTILSALGPNHALTVLFLGTHTRTSQWVTHPGSALVRYSLNFGVPIEPETSELPKCLVLVYVDDMNLIGTPIELEEIAKHLKSEFEMKELRKTRYCLSLEIQHCSNRILVHQSNYTYKVLHHFNEDKAKSSTTLMVVRTLDAKRYPFRLKEDKEKILEPEVPYLSAIGALLYWFNALDSTFPCKFIG</sequence>
<evidence type="ECO:0000313" key="2">
    <source>
        <dbReference type="EMBL" id="KAB2601656.1"/>
    </source>
</evidence>
<organism evidence="2 3">
    <name type="scientific">Pyrus ussuriensis x Pyrus communis</name>
    <dbReference type="NCBI Taxonomy" id="2448454"/>
    <lineage>
        <taxon>Eukaryota</taxon>
        <taxon>Viridiplantae</taxon>
        <taxon>Streptophyta</taxon>
        <taxon>Embryophyta</taxon>
        <taxon>Tracheophyta</taxon>
        <taxon>Spermatophyta</taxon>
        <taxon>Magnoliopsida</taxon>
        <taxon>eudicotyledons</taxon>
        <taxon>Gunneridae</taxon>
        <taxon>Pentapetalae</taxon>
        <taxon>rosids</taxon>
        <taxon>fabids</taxon>
        <taxon>Rosales</taxon>
        <taxon>Rosaceae</taxon>
        <taxon>Amygdaloideae</taxon>
        <taxon>Maleae</taxon>
        <taxon>Pyrus</taxon>
    </lineage>
</organism>
<accession>A0A5N5FEX9</accession>
<reference evidence="3" key="2">
    <citation type="submission" date="2019-10" db="EMBL/GenBank/DDBJ databases">
        <title>A de novo genome assembly of a pear dwarfing rootstock.</title>
        <authorList>
            <person name="Wang F."/>
            <person name="Wang J."/>
            <person name="Li S."/>
            <person name="Zhang Y."/>
            <person name="Fang M."/>
            <person name="Ma L."/>
            <person name="Zhao Y."/>
            <person name="Jiang S."/>
        </authorList>
    </citation>
    <scope>NUCLEOTIDE SEQUENCE [LARGE SCALE GENOMIC DNA]</scope>
</reference>
<evidence type="ECO:0000313" key="3">
    <source>
        <dbReference type="Proteomes" id="UP000327157"/>
    </source>
</evidence>
<evidence type="ECO:0000259" key="1">
    <source>
        <dbReference type="Pfam" id="PF07727"/>
    </source>
</evidence>
<reference evidence="2 3" key="3">
    <citation type="submission" date="2019-11" db="EMBL/GenBank/DDBJ databases">
        <title>A de novo genome assembly of a pear dwarfing rootstock.</title>
        <authorList>
            <person name="Wang F."/>
            <person name="Wang J."/>
            <person name="Li S."/>
            <person name="Zhang Y."/>
            <person name="Fang M."/>
            <person name="Ma L."/>
            <person name="Zhao Y."/>
            <person name="Jiang S."/>
        </authorList>
    </citation>
    <scope>NUCLEOTIDE SEQUENCE [LARGE SCALE GENOMIC DNA]</scope>
    <source>
        <strain evidence="2">S2</strain>
        <tissue evidence="2">Leaf</tissue>
    </source>
</reference>
<feature type="domain" description="Reverse transcriptase Ty1/copia-type" evidence="1">
    <location>
        <begin position="144"/>
        <end position="223"/>
    </location>
</feature>